<reference evidence="9" key="1">
    <citation type="submission" date="2020-09" db="EMBL/GenBank/DDBJ databases">
        <title>Genome-Enabled Discovery of Anthraquinone Biosynthesis in Senna tora.</title>
        <authorList>
            <person name="Kang S.-H."/>
            <person name="Pandey R.P."/>
            <person name="Lee C.-M."/>
            <person name="Sim J.-S."/>
            <person name="Jeong J.-T."/>
            <person name="Choi B.-S."/>
            <person name="Jung M."/>
            <person name="Ginzburg D."/>
            <person name="Zhao K."/>
            <person name="Won S.Y."/>
            <person name="Oh T.-J."/>
            <person name="Yu Y."/>
            <person name="Kim N.-H."/>
            <person name="Lee O.R."/>
            <person name="Lee T.-H."/>
            <person name="Bashyal P."/>
            <person name="Kim T.-S."/>
            <person name="Lee W.-H."/>
            <person name="Kawkins C."/>
            <person name="Kim C.-K."/>
            <person name="Kim J.S."/>
            <person name="Ahn B.O."/>
            <person name="Rhee S.Y."/>
            <person name="Sohng J.K."/>
        </authorList>
    </citation>
    <scope>NUCLEOTIDE SEQUENCE</scope>
    <source>
        <tissue evidence="9">Leaf</tissue>
    </source>
</reference>
<feature type="compositionally biased region" description="Basic and acidic residues" evidence="7">
    <location>
        <begin position="253"/>
        <end position="264"/>
    </location>
</feature>
<comment type="cofactor">
    <cofactor evidence="1">
        <name>Mg(2+)</name>
        <dbReference type="ChEBI" id="CHEBI:18420"/>
    </cofactor>
</comment>
<dbReference type="Gene3D" id="3.40.50.300">
    <property type="entry name" value="P-loop containing nucleotide triphosphate hydrolases"/>
    <property type="match status" value="1"/>
</dbReference>
<feature type="compositionally biased region" description="Polar residues" evidence="7">
    <location>
        <begin position="122"/>
        <end position="140"/>
    </location>
</feature>
<dbReference type="InterPro" id="IPR019987">
    <property type="entry name" value="GTP-bd_ribosome_bio_YsxC"/>
</dbReference>
<feature type="compositionally biased region" description="Basic and acidic residues" evidence="7">
    <location>
        <begin position="158"/>
        <end position="168"/>
    </location>
</feature>
<dbReference type="CDD" id="cd01876">
    <property type="entry name" value="YihA_EngB"/>
    <property type="match status" value="1"/>
</dbReference>
<feature type="region of interest" description="Disordered" evidence="7">
    <location>
        <begin position="86"/>
        <end position="264"/>
    </location>
</feature>
<dbReference type="GO" id="GO:0046872">
    <property type="term" value="F:metal ion binding"/>
    <property type="evidence" value="ECO:0007669"/>
    <property type="project" value="UniProtKB-KW"/>
</dbReference>
<keyword evidence="5" id="KW-0460">Magnesium</keyword>
<protein>
    <submittedName>
        <fullName evidence="9">Putative GTP-binding protein engB</fullName>
    </submittedName>
</protein>
<feature type="domain" description="EngB-type G" evidence="8">
    <location>
        <begin position="350"/>
        <end position="525"/>
    </location>
</feature>
<keyword evidence="10" id="KW-1185">Reference proteome</keyword>
<evidence type="ECO:0000256" key="7">
    <source>
        <dbReference type="SAM" id="MobiDB-lite"/>
    </source>
</evidence>
<dbReference type="Pfam" id="PF01926">
    <property type="entry name" value="MMR_HSR1"/>
    <property type="match status" value="1"/>
</dbReference>
<gene>
    <name evidence="9" type="ORF">G2W53_030185</name>
</gene>
<comment type="caution">
    <text evidence="9">The sequence shown here is derived from an EMBL/GenBank/DDBJ whole genome shotgun (WGS) entry which is preliminary data.</text>
</comment>
<evidence type="ECO:0000256" key="2">
    <source>
        <dbReference type="ARBA" id="ARBA00009638"/>
    </source>
</evidence>
<dbReference type="PROSITE" id="PS51706">
    <property type="entry name" value="G_ENGB"/>
    <property type="match status" value="1"/>
</dbReference>
<evidence type="ECO:0000256" key="1">
    <source>
        <dbReference type="ARBA" id="ARBA00001946"/>
    </source>
</evidence>
<dbReference type="EMBL" id="JAAIUW010000009">
    <property type="protein sequence ID" value="KAF7816216.1"/>
    <property type="molecule type" value="Genomic_DNA"/>
</dbReference>
<evidence type="ECO:0000313" key="10">
    <source>
        <dbReference type="Proteomes" id="UP000634136"/>
    </source>
</evidence>
<dbReference type="NCBIfam" id="TIGR03598">
    <property type="entry name" value="GTPase_YsxC"/>
    <property type="match status" value="1"/>
</dbReference>
<evidence type="ECO:0000256" key="6">
    <source>
        <dbReference type="ARBA" id="ARBA00023134"/>
    </source>
</evidence>
<keyword evidence="6" id="KW-0342">GTP-binding</keyword>
<dbReference type="PANTHER" id="PTHR47560:SF1">
    <property type="entry name" value="EXPRESSED PROTEIN"/>
    <property type="match status" value="1"/>
</dbReference>
<feature type="compositionally biased region" description="Basic and acidic residues" evidence="7">
    <location>
        <begin position="27"/>
        <end position="39"/>
    </location>
</feature>
<dbReference type="SUPFAM" id="SSF52540">
    <property type="entry name" value="P-loop containing nucleoside triphosphate hydrolases"/>
    <property type="match status" value="1"/>
</dbReference>
<evidence type="ECO:0000259" key="8">
    <source>
        <dbReference type="PROSITE" id="PS51706"/>
    </source>
</evidence>
<evidence type="ECO:0000313" key="9">
    <source>
        <dbReference type="EMBL" id="KAF7816216.1"/>
    </source>
</evidence>
<comment type="similarity">
    <text evidence="2">Belongs to the TRAFAC class TrmE-Era-EngA-EngB-Septin-like GTPase superfamily. EngB GTPase family.</text>
</comment>
<dbReference type="PANTHER" id="PTHR47560">
    <property type="entry name" value="EXPRESSED PROTEIN"/>
    <property type="match status" value="1"/>
</dbReference>
<dbReference type="AlphaFoldDB" id="A0A834WEC9"/>
<accession>A0A834WEC9</accession>
<feature type="compositionally biased region" description="Basic and acidic residues" evidence="7">
    <location>
        <begin position="180"/>
        <end position="193"/>
    </location>
</feature>
<keyword evidence="4" id="KW-0547">Nucleotide-binding</keyword>
<dbReference type="GO" id="GO:0005525">
    <property type="term" value="F:GTP binding"/>
    <property type="evidence" value="ECO:0007669"/>
    <property type="project" value="UniProtKB-KW"/>
</dbReference>
<evidence type="ECO:0000256" key="5">
    <source>
        <dbReference type="ARBA" id="ARBA00022842"/>
    </source>
</evidence>
<keyword evidence="3" id="KW-0479">Metal-binding</keyword>
<sequence>MSTEARVKLKLTKKNKFKLSTSKNSVRTKDAEKSMDKPFPRGKGSRGNFRKNVRTKGIQSGEERVGRDFDEREKLRADYNGRKKRVYAREETGQNRKSYNGTTTSKKVKEEVVAKIRVRSRWVSSKSDNANSEAKNSSTKVKAKEENVNLPNAKQRTKAKEACKKESVMTDGNGTGLMKKQREQKSDFIKDKNQNVAFPSSSTKKKSRVKAGLDDDVEMTNDQPKKKKRVIRIDPHDISNKRLDDGIVTSGTTKDKKKESEEKLEMSKNAQFRAIQPSPSILSFVENNLLGRRRSIEIKRAGYNIDLSAPLDNIPFSTSSERERVEENIFRNKLEFFAAAKVSSSFPPPSLPEIAFAGRSNVGKSSLLNALTRQWGVVRTSDKPGLTQSINFFNLGSKLCLVDLPGYGFAYAKEEVKEAWEELVKEYVSTRVGLKRVCLLIDTKWGMKPRDHELIELMESYQTKYQIVLTKTDVVFPIDVARRAMQIEESLKENKSVVQPTMMVSSKSGAGIRCLRTVLTKIARFAKL</sequence>
<evidence type="ECO:0000256" key="3">
    <source>
        <dbReference type="ARBA" id="ARBA00022723"/>
    </source>
</evidence>
<feature type="compositionally biased region" description="Polar residues" evidence="7">
    <location>
        <begin position="95"/>
        <end position="105"/>
    </location>
</feature>
<dbReference type="OrthoDB" id="391988at2759"/>
<dbReference type="InterPro" id="IPR027417">
    <property type="entry name" value="P-loop_NTPase"/>
</dbReference>
<proteinExistence type="inferred from homology"/>
<feature type="region of interest" description="Disordered" evidence="7">
    <location>
        <begin position="1"/>
        <end position="69"/>
    </location>
</feature>
<feature type="compositionally biased region" description="Basic and acidic residues" evidence="7">
    <location>
        <begin position="231"/>
        <end position="245"/>
    </location>
</feature>
<dbReference type="Proteomes" id="UP000634136">
    <property type="component" value="Unassembled WGS sequence"/>
</dbReference>
<evidence type="ECO:0000256" key="4">
    <source>
        <dbReference type="ARBA" id="ARBA00022741"/>
    </source>
</evidence>
<organism evidence="9 10">
    <name type="scientific">Senna tora</name>
    <dbReference type="NCBI Taxonomy" id="362788"/>
    <lineage>
        <taxon>Eukaryota</taxon>
        <taxon>Viridiplantae</taxon>
        <taxon>Streptophyta</taxon>
        <taxon>Embryophyta</taxon>
        <taxon>Tracheophyta</taxon>
        <taxon>Spermatophyta</taxon>
        <taxon>Magnoliopsida</taxon>
        <taxon>eudicotyledons</taxon>
        <taxon>Gunneridae</taxon>
        <taxon>Pentapetalae</taxon>
        <taxon>rosids</taxon>
        <taxon>fabids</taxon>
        <taxon>Fabales</taxon>
        <taxon>Fabaceae</taxon>
        <taxon>Caesalpinioideae</taxon>
        <taxon>Cassia clade</taxon>
        <taxon>Senna</taxon>
    </lineage>
</organism>
<dbReference type="HAMAP" id="MF_00321">
    <property type="entry name" value="GTPase_EngB"/>
    <property type="match status" value="1"/>
</dbReference>
<name>A0A834WEC9_9FABA</name>
<dbReference type="InterPro" id="IPR030393">
    <property type="entry name" value="G_ENGB_dom"/>
</dbReference>
<feature type="compositionally biased region" description="Basic residues" evidence="7">
    <location>
        <begin position="8"/>
        <end position="17"/>
    </location>
</feature>
<dbReference type="InterPro" id="IPR006073">
    <property type="entry name" value="GTP-bd"/>
</dbReference>